<feature type="region of interest" description="Disordered" evidence="1">
    <location>
        <begin position="1"/>
        <end position="23"/>
    </location>
</feature>
<dbReference type="Pfam" id="PF03017">
    <property type="entry name" value="Transposase_23"/>
    <property type="match status" value="1"/>
</dbReference>
<dbReference type="EMBL" id="GBRH01218120">
    <property type="protein sequence ID" value="JAD79775.1"/>
    <property type="molecule type" value="Transcribed_RNA"/>
</dbReference>
<evidence type="ECO:0000313" key="3">
    <source>
        <dbReference type="EMBL" id="JAD79775.1"/>
    </source>
</evidence>
<evidence type="ECO:0000256" key="1">
    <source>
        <dbReference type="SAM" id="MobiDB-lite"/>
    </source>
</evidence>
<sequence length="121" mass="13342">MKLVMRGQHEDHGEEDYGSADNECYEEDQNLLGQMHSATPSLPARNILATARNKDVPHSHSIDIFSACHFIVVSYTDSILINHLHQVGKDVILYAMLRSDQLVAKGMIISINPSTVLGGQA</sequence>
<feature type="domain" description="Transposase Tnp1/En/Spm-like" evidence="2">
    <location>
        <begin position="91"/>
        <end position="120"/>
    </location>
</feature>
<evidence type="ECO:0000259" key="2">
    <source>
        <dbReference type="Pfam" id="PF03017"/>
    </source>
</evidence>
<name>A0A0A9D2A1_ARUDO</name>
<reference evidence="3" key="2">
    <citation type="journal article" date="2015" name="Data Brief">
        <title>Shoot transcriptome of the giant reed, Arundo donax.</title>
        <authorList>
            <person name="Barrero R.A."/>
            <person name="Guerrero F.D."/>
            <person name="Moolhuijzen P."/>
            <person name="Goolsby J.A."/>
            <person name="Tidwell J."/>
            <person name="Bellgard S.E."/>
            <person name="Bellgard M.I."/>
        </authorList>
    </citation>
    <scope>NUCLEOTIDE SEQUENCE</scope>
    <source>
        <tissue evidence="3">Shoot tissue taken approximately 20 cm above the soil surface</tissue>
    </source>
</reference>
<accession>A0A0A9D2A1</accession>
<proteinExistence type="predicted"/>
<protein>
    <recommendedName>
        <fullName evidence="2">Transposase Tnp1/En/Spm-like domain-containing protein</fullName>
    </recommendedName>
</protein>
<feature type="compositionally biased region" description="Acidic residues" evidence="1">
    <location>
        <begin position="13"/>
        <end position="23"/>
    </location>
</feature>
<dbReference type="InterPro" id="IPR004264">
    <property type="entry name" value="Transposase_23"/>
</dbReference>
<organism evidence="3">
    <name type="scientific">Arundo donax</name>
    <name type="common">Giant reed</name>
    <name type="synonym">Donax arundinaceus</name>
    <dbReference type="NCBI Taxonomy" id="35708"/>
    <lineage>
        <taxon>Eukaryota</taxon>
        <taxon>Viridiplantae</taxon>
        <taxon>Streptophyta</taxon>
        <taxon>Embryophyta</taxon>
        <taxon>Tracheophyta</taxon>
        <taxon>Spermatophyta</taxon>
        <taxon>Magnoliopsida</taxon>
        <taxon>Liliopsida</taxon>
        <taxon>Poales</taxon>
        <taxon>Poaceae</taxon>
        <taxon>PACMAD clade</taxon>
        <taxon>Arundinoideae</taxon>
        <taxon>Arundineae</taxon>
        <taxon>Arundo</taxon>
    </lineage>
</organism>
<dbReference type="AlphaFoldDB" id="A0A0A9D2A1"/>
<reference evidence="3" key="1">
    <citation type="submission" date="2014-09" db="EMBL/GenBank/DDBJ databases">
        <authorList>
            <person name="Magalhaes I.L.F."/>
            <person name="Oliveira U."/>
            <person name="Santos F.R."/>
            <person name="Vidigal T.H.D.A."/>
            <person name="Brescovit A.D."/>
            <person name="Santos A.J."/>
        </authorList>
    </citation>
    <scope>NUCLEOTIDE SEQUENCE</scope>
    <source>
        <tissue evidence="3">Shoot tissue taken approximately 20 cm above the soil surface</tissue>
    </source>
</reference>